<keyword evidence="5" id="KW-0963">Cytoplasm</keyword>
<feature type="binding site" evidence="11">
    <location>
        <position position="260"/>
    </location>
    <ligand>
        <name>Fe cation</name>
        <dbReference type="ChEBI" id="CHEBI:24875"/>
        <label>1</label>
    </ligand>
</feature>
<keyword evidence="15" id="KW-1185">Reference proteome</keyword>
<keyword evidence="8" id="KW-0560">Oxidoreductase</keyword>
<dbReference type="EMBL" id="LRBV02000009">
    <property type="status" value="NOT_ANNOTATED_CDS"/>
    <property type="molecule type" value="Genomic_DNA"/>
</dbReference>
<proteinExistence type="inferred from homology"/>
<dbReference type="InterPro" id="IPR007828">
    <property type="entry name" value="Inositol_oxygenase"/>
</dbReference>
<accession>A0A7N2MIR3</accession>
<evidence type="ECO:0000256" key="13">
    <source>
        <dbReference type="SAM" id="MobiDB-lite"/>
    </source>
</evidence>
<evidence type="ECO:0000256" key="2">
    <source>
        <dbReference type="ARBA" id="ARBA00005167"/>
    </source>
</evidence>
<reference evidence="14 15" key="1">
    <citation type="journal article" date="2016" name="G3 (Bethesda)">
        <title>First Draft Assembly and Annotation of the Genome of a California Endemic Oak Quercus lobata Nee (Fagaceae).</title>
        <authorList>
            <person name="Sork V.L."/>
            <person name="Fitz-Gibbon S.T."/>
            <person name="Puiu D."/>
            <person name="Crepeau M."/>
            <person name="Gugger P.F."/>
            <person name="Sherman R."/>
            <person name="Stevens K."/>
            <person name="Langley C.H."/>
            <person name="Pellegrini M."/>
            <person name="Salzberg S.L."/>
        </authorList>
    </citation>
    <scope>NUCLEOTIDE SEQUENCE [LARGE SCALE GENOMIC DNA]</scope>
    <source>
        <strain evidence="14 15">cv. SW786</strain>
    </source>
</reference>
<dbReference type="Proteomes" id="UP000594261">
    <property type="component" value="Chromosome 9"/>
</dbReference>
<dbReference type="GO" id="GO:0005737">
    <property type="term" value="C:cytoplasm"/>
    <property type="evidence" value="ECO:0007669"/>
    <property type="project" value="UniProtKB-SubCell"/>
</dbReference>
<feature type="binding site" evidence="10">
    <location>
        <position position="263"/>
    </location>
    <ligand>
        <name>substrate</name>
    </ligand>
</feature>
<evidence type="ECO:0000256" key="3">
    <source>
        <dbReference type="ARBA" id="ARBA00005286"/>
    </source>
</evidence>
<feature type="binding site" evidence="11">
    <location>
        <position position="234"/>
    </location>
    <ligand>
        <name>Fe cation</name>
        <dbReference type="ChEBI" id="CHEBI:24875"/>
        <label>1</label>
    </ligand>
</feature>
<evidence type="ECO:0000313" key="14">
    <source>
        <dbReference type="EnsemblPlants" id="QL09p023521:mrna"/>
    </source>
</evidence>
<feature type="binding site" evidence="11">
    <location>
        <position position="391"/>
    </location>
    <ligand>
        <name>Fe cation</name>
        <dbReference type="ChEBI" id="CHEBI:24875"/>
        <label>1</label>
    </ligand>
</feature>
<keyword evidence="12" id="KW-0597">Phosphoprotein</keyword>
<evidence type="ECO:0000313" key="15">
    <source>
        <dbReference type="Proteomes" id="UP000594261"/>
    </source>
</evidence>
<evidence type="ECO:0000256" key="5">
    <source>
        <dbReference type="ARBA" id="ARBA00022490"/>
    </source>
</evidence>
<sequence length="423" mass="48240">MGHIKGPGLPKPSFPIRNSDRRVLRGYCGAQQFVDQAHSPLESPRAQSEENCSPSSMTQSTDQFWEAAEDSLVLGRPIIPQNKGTNSGGNPKYLGAITLNTLLDKAQCLTEPYLSLLCLPSSKFLSGNKMIAVENQTPVSENAIPKDASDGFVVPESNAFGQSFRDYESTVRLSIVENTYRLNHINQTYDFVKRTREEYAKLNKAEMSIWEAIELLDSFVDESDPDLEEPQIQHLLQSAEAIRKDYPNEDWMHLTALIHDVGKVLYHSKFGSLPQWAVVGDTHPVGCAFDESIVYHKYFKENPDYNNPAYNTKLGVYSEGCGLENVLMSWGHDDYMYMVAKANGTTLPSAALFTIRYHSFYPMHTEGAYKYLMNEEDRENLKWVLTFNKYDLYSKSNVHIDVEKVKPYYESLIKKYFPEKLRW</sequence>
<evidence type="ECO:0000256" key="4">
    <source>
        <dbReference type="ARBA" id="ARBA00011919"/>
    </source>
</evidence>
<evidence type="ECO:0000256" key="6">
    <source>
        <dbReference type="ARBA" id="ARBA00022644"/>
    </source>
</evidence>
<dbReference type="GO" id="GO:0019853">
    <property type="term" value="P:L-ascorbic acid biosynthetic process"/>
    <property type="evidence" value="ECO:0007669"/>
    <property type="project" value="UniProtKB-KW"/>
</dbReference>
<feature type="modified residue" description="Phosphoserine" evidence="12">
    <location>
        <position position="169"/>
    </location>
</feature>
<feature type="binding site" evidence="10">
    <location>
        <begin position="221"/>
        <end position="223"/>
    </location>
    <ligand>
        <name>substrate</name>
    </ligand>
</feature>
<feature type="binding site" evidence="11">
    <location>
        <position position="332"/>
    </location>
    <ligand>
        <name>Fe cation</name>
        <dbReference type="ChEBI" id="CHEBI:24875"/>
        <label>1</label>
    </ligand>
</feature>
<name>A0A7N2MIR3_QUELO</name>
<keyword evidence="7 11" id="KW-0479">Metal-binding</keyword>
<feature type="binding site" evidence="11">
    <location>
        <position position="259"/>
    </location>
    <ligand>
        <name>Fe cation</name>
        <dbReference type="ChEBI" id="CHEBI:24875"/>
        <label>1</label>
    </ligand>
</feature>
<feature type="region of interest" description="Disordered" evidence="13">
    <location>
        <begin position="38"/>
        <end position="58"/>
    </location>
</feature>
<evidence type="ECO:0000256" key="7">
    <source>
        <dbReference type="ARBA" id="ARBA00022723"/>
    </source>
</evidence>
<evidence type="ECO:0000256" key="1">
    <source>
        <dbReference type="ARBA" id="ARBA00004496"/>
    </source>
</evidence>
<reference evidence="14" key="2">
    <citation type="submission" date="2021-01" db="UniProtKB">
        <authorList>
            <consortium name="EnsemblPlants"/>
        </authorList>
    </citation>
    <scope>IDENTIFICATION</scope>
</reference>
<feature type="compositionally biased region" description="Polar residues" evidence="13">
    <location>
        <begin position="45"/>
        <end position="58"/>
    </location>
</feature>
<dbReference type="Gene3D" id="1.10.3210.10">
    <property type="entry name" value="Hypothetical protein af1432"/>
    <property type="match status" value="1"/>
</dbReference>
<dbReference type="SUPFAM" id="SSF109604">
    <property type="entry name" value="HD-domain/PDEase-like"/>
    <property type="match status" value="1"/>
</dbReference>
<keyword evidence="9 11" id="KW-0408">Iron</keyword>
<comment type="cofactor">
    <cofactor evidence="11">
        <name>Fe cation</name>
        <dbReference type="ChEBI" id="CHEBI:24875"/>
    </cofactor>
    <text evidence="11">Binds 2 iron ions per subunit.</text>
</comment>
<dbReference type="PANTHER" id="PTHR12588">
    <property type="entry name" value="MYOINOSITOL OXYGENASE"/>
    <property type="match status" value="1"/>
</dbReference>
<feature type="binding site" evidence="11">
    <location>
        <position position="358"/>
    </location>
    <ligand>
        <name>Fe cation</name>
        <dbReference type="ChEBI" id="CHEBI:24875"/>
        <label>1</label>
    </ligand>
</feature>
<dbReference type="GO" id="GO:0050113">
    <property type="term" value="F:inositol oxygenase activity"/>
    <property type="evidence" value="ECO:0007669"/>
    <property type="project" value="UniProtKB-EC"/>
</dbReference>
<evidence type="ECO:0000256" key="8">
    <source>
        <dbReference type="ARBA" id="ARBA00023002"/>
    </source>
</evidence>
<feature type="binding site" evidence="10">
    <location>
        <begin position="280"/>
        <end position="281"/>
    </location>
    <ligand>
        <name>substrate</name>
    </ligand>
</feature>
<dbReference type="AlphaFoldDB" id="A0A7N2MIR3"/>
<dbReference type="EC" id="1.13.99.1" evidence="4"/>
<dbReference type="UniPathway" id="UPA00111">
    <property type="reaction ID" value="UER00527"/>
</dbReference>
<dbReference type="InParanoid" id="A0A7N2MIR3"/>
<comment type="similarity">
    <text evidence="3">Belongs to the myo-inositol oxygenase family.</text>
</comment>
<organism evidence="14 15">
    <name type="scientific">Quercus lobata</name>
    <name type="common">Valley oak</name>
    <dbReference type="NCBI Taxonomy" id="97700"/>
    <lineage>
        <taxon>Eukaryota</taxon>
        <taxon>Viridiplantae</taxon>
        <taxon>Streptophyta</taxon>
        <taxon>Embryophyta</taxon>
        <taxon>Tracheophyta</taxon>
        <taxon>Spermatophyta</taxon>
        <taxon>Magnoliopsida</taxon>
        <taxon>eudicotyledons</taxon>
        <taxon>Gunneridae</taxon>
        <taxon>Pentapetalae</taxon>
        <taxon>rosids</taxon>
        <taxon>fabids</taxon>
        <taxon>Fagales</taxon>
        <taxon>Fagaceae</taxon>
        <taxon>Quercus</taxon>
    </lineage>
</organism>
<evidence type="ECO:0000256" key="10">
    <source>
        <dbReference type="PIRSR" id="PIRSR607828-1"/>
    </source>
</evidence>
<dbReference type="Pfam" id="PF05153">
    <property type="entry name" value="MIOX"/>
    <property type="match status" value="1"/>
</dbReference>
<dbReference type="GO" id="GO:0019310">
    <property type="term" value="P:inositol catabolic process"/>
    <property type="evidence" value="ECO:0007669"/>
    <property type="project" value="InterPro"/>
</dbReference>
<dbReference type="PANTHER" id="PTHR12588:SF12">
    <property type="entry name" value="INOSITOL OXYGENASE 1"/>
    <property type="match status" value="1"/>
</dbReference>
<dbReference type="Gramene" id="QL09p023521:mrna">
    <property type="protein sequence ID" value="QL09p023521:mrna"/>
    <property type="gene ID" value="QL09p023521"/>
</dbReference>
<keyword evidence="6" id="KW-0060">Ascorbate biosynthesis</keyword>
<feature type="binding site" evidence="10">
    <location>
        <begin position="358"/>
        <end position="359"/>
    </location>
    <ligand>
        <name>substrate</name>
    </ligand>
</feature>
<evidence type="ECO:0000256" key="12">
    <source>
        <dbReference type="PIRSR" id="PIRSR607828-3"/>
    </source>
</evidence>
<comment type="subcellular location">
    <subcellularLocation>
        <location evidence="1">Cytoplasm</location>
    </subcellularLocation>
</comment>
<dbReference type="GO" id="GO:0005506">
    <property type="term" value="F:iron ion binding"/>
    <property type="evidence" value="ECO:0007669"/>
    <property type="project" value="InterPro"/>
</dbReference>
<evidence type="ECO:0000256" key="9">
    <source>
        <dbReference type="ARBA" id="ARBA00023004"/>
    </source>
</evidence>
<comment type="pathway">
    <text evidence="2">Polyol metabolism; myo-inositol degradation into D-glucuronate; D-glucuronate from myo-inositol: step 1/1.</text>
</comment>
<evidence type="ECO:0000256" key="11">
    <source>
        <dbReference type="PIRSR" id="PIRSR607828-2"/>
    </source>
</evidence>
<dbReference type="EnsemblPlants" id="QL09p023521:mrna">
    <property type="protein sequence ID" value="QL09p023521:mrna"/>
    <property type="gene ID" value="QL09p023521"/>
</dbReference>
<feature type="binding site" evidence="10">
    <location>
        <position position="165"/>
    </location>
    <ligand>
        <name>substrate</name>
    </ligand>
</feature>
<protein>
    <recommendedName>
        <fullName evidence="4">inositol oxygenase</fullName>
        <ecNumber evidence="4">1.13.99.1</ecNumber>
    </recommendedName>
</protein>